<keyword evidence="2" id="KW-1185">Reference proteome</keyword>
<accession>E1ZPB4</accession>
<dbReference type="EMBL" id="GL433857">
    <property type="protein sequence ID" value="EFN52307.1"/>
    <property type="molecule type" value="Genomic_DNA"/>
</dbReference>
<sequence length="285" mass="32480">MTKSGVLAVVSMLAEGHKWNDLLFPPDWVKRRLAGEKPEPPSKYCNPMFNDKYKLIYLKCPKNGGTTVMDGYFSHCDLPFHYDYCLHMADYTNTTEVAHLNKVWGEYFVFGFSRNVLRRALSQYKYLATFLKEECHMAWGEYCQDPYLIGDVCARNDSTGASCCTQVPPEHQYLHVSPQANCLTTTTGQYALDWLGRLENFYEDFAELLSILNARPGVPKIPSELPGQLNNVDPCLNRTLMGTKKGRAKARLLKCDKLDFYTGANEHCYDSIRQFYAEDSALLGL</sequence>
<dbReference type="OrthoDB" id="48731at2759"/>
<dbReference type="KEGG" id="cvr:CHLNCDRAFT_139078"/>
<dbReference type="AlphaFoldDB" id="E1ZPB4"/>
<dbReference type="RefSeq" id="XP_005844409.1">
    <property type="nucleotide sequence ID" value="XM_005844347.1"/>
</dbReference>
<protein>
    <recommendedName>
        <fullName evidence="3">Sulfotransferase</fullName>
    </recommendedName>
</protein>
<evidence type="ECO:0008006" key="3">
    <source>
        <dbReference type="Google" id="ProtNLM"/>
    </source>
</evidence>
<gene>
    <name evidence="1" type="ORF">CHLNCDRAFT_139078</name>
</gene>
<reference evidence="1 2" key="1">
    <citation type="journal article" date="2010" name="Plant Cell">
        <title>The Chlorella variabilis NC64A genome reveals adaptation to photosymbiosis, coevolution with viruses, and cryptic sex.</title>
        <authorList>
            <person name="Blanc G."/>
            <person name="Duncan G."/>
            <person name="Agarkova I."/>
            <person name="Borodovsky M."/>
            <person name="Gurnon J."/>
            <person name="Kuo A."/>
            <person name="Lindquist E."/>
            <person name="Lucas S."/>
            <person name="Pangilinan J."/>
            <person name="Polle J."/>
            <person name="Salamov A."/>
            <person name="Terry A."/>
            <person name="Yamada T."/>
            <person name="Dunigan D.D."/>
            <person name="Grigoriev I.V."/>
            <person name="Claverie J.M."/>
            <person name="Van Etten J.L."/>
        </authorList>
    </citation>
    <scope>NUCLEOTIDE SEQUENCE [LARGE SCALE GENOMIC DNA]</scope>
    <source>
        <strain evidence="1 2">NC64A</strain>
    </source>
</reference>
<dbReference type="Proteomes" id="UP000008141">
    <property type="component" value="Unassembled WGS sequence"/>
</dbReference>
<evidence type="ECO:0000313" key="1">
    <source>
        <dbReference type="EMBL" id="EFN52307.1"/>
    </source>
</evidence>
<proteinExistence type="predicted"/>
<name>E1ZPB4_CHLVA</name>
<evidence type="ECO:0000313" key="2">
    <source>
        <dbReference type="Proteomes" id="UP000008141"/>
    </source>
</evidence>
<dbReference type="InParanoid" id="E1ZPB4"/>
<organism evidence="2">
    <name type="scientific">Chlorella variabilis</name>
    <name type="common">Green alga</name>
    <dbReference type="NCBI Taxonomy" id="554065"/>
    <lineage>
        <taxon>Eukaryota</taxon>
        <taxon>Viridiplantae</taxon>
        <taxon>Chlorophyta</taxon>
        <taxon>core chlorophytes</taxon>
        <taxon>Trebouxiophyceae</taxon>
        <taxon>Chlorellales</taxon>
        <taxon>Chlorellaceae</taxon>
        <taxon>Chlorella clade</taxon>
        <taxon>Chlorella</taxon>
    </lineage>
</organism>
<dbReference type="GeneID" id="17351693"/>